<dbReference type="InterPro" id="IPR025877">
    <property type="entry name" value="MobA-like_NTP_Trfase"/>
</dbReference>
<feature type="domain" description="MobA-like NTP transferase" evidence="4">
    <location>
        <begin position="5"/>
        <end position="123"/>
    </location>
</feature>
<gene>
    <name evidence="5" type="ORF">KUL25_14575</name>
    <name evidence="6" type="ORF">KUL25_14580</name>
</gene>
<evidence type="ECO:0000256" key="2">
    <source>
        <dbReference type="ARBA" id="ARBA00022695"/>
    </source>
</evidence>
<dbReference type="CDD" id="cd06422">
    <property type="entry name" value="NTP_transferase_like_1"/>
    <property type="match status" value="1"/>
</dbReference>
<dbReference type="SUPFAM" id="SSF53448">
    <property type="entry name" value="Nucleotide-diphospho-sugar transferases"/>
    <property type="match status" value="1"/>
</dbReference>
<dbReference type="AlphaFoldDB" id="A0A975TS44"/>
<keyword evidence="7" id="KW-1185">Reference proteome</keyword>
<keyword evidence="2" id="KW-0548">Nucleotidyltransferase</keyword>
<evidence type="ECO:0000313" key="7">
    <source>
        <dbReference type="Proteomes" id="UP000693972"/>
    </source>
</evidence>
<keyword evidence="1" id="KW-0808">Transferase</keyword>
<name>A0A975TS44_9RHOB</name>
<organism evidence="6">
    <name type="scientific">Gymnodinialimonas phycosphaerae</name>
    <dbReference type="NCBI Taxonomy" id="2841589"/>
    <lineage>
        <taxon>Bacteria</taxon>
        <taxon>Pseudomonadati</taxon>
        <taxon>Pseudomonadota</taxon>
        <taxon>Alphaproteobacteria</taxon>
        <taxon>Rhodobacterales</taxon>
        <taxon>Paracoccaceae</taxon>
        <taxon>Gymnodinialimonas</taxon>
    </lineage>
</organism>
<dbReference type="RefSeq" id="WP_257893609.1">
    <property type="nucleotide sequence ID" value="NZ_JAIMBW010000001.1"/>
</dbReference>
<evidence type="ECO:0000256" key="3">
    <source>
        <dbReference type="ARBA" id="ARBA00022842"/>
    </source>
</evidence>
<reference evidence="6 7" key="1">
    <citation type="submission" date="2021-07" db="EMBL/GenBank/DDBJ databases">
        <title>Karlodiniumbacter phycospheric gen. nov., sp. nov., a phycosphere bacterium isolated from karlodinium veneficum.</title>
        <authorList>
            <person name="Peng Y."/>
            <person name="Jiang L."/>
            <person name="Lee J."/>
        </authorList>
    </citation>
    <scope>NUCLEOTIDE SEQUENCE</scope>
    <source>
        <strain evidence="6 7">N5</strain>
    </source>
</reference>
<sequence>MSLPCLILAAGFGTRMGALTADRPKPLIQVAGRTLLDHALEAAEGAAPITVNAHFNADQIVQHLHGRGIMVQHEQPDILDSGGAVKRAAQSMPKGPMATLNADNVWTGTAPIPLLRAAFDPARMGALLLLVPRAQAIGRLGGGDFAMGADGRLSFDKSPDTYVYTGAQILDPAPCLSDPRDVFSLRDIWQAYAAQGRLFGLVHKGQWADVGHPDGIRIAEEMLHVF</sequence>
<dbReference type="PANTHER" id="PTHR43584:SF8">
    <property type="entry name" value="N-ACETYLMURAMATE ALPHA-1-PHOSPHATE URIDYLYLTRANSFERASE"/>
    <property type="match status" value="1"/>
</dbReference>
<dbReference type="Pfam" id="PF12804">
    <property type="entry name" value="NTP_transf_3"/>
    <property type="match status" value="1"/>
</dbReference>
<keyword evidence="3" id="KW-0460">Magnesium</keyword>
<dbReference type="InterPro" id="IPR050065">
    <property type="entry name" value="GlmU-like"/>
</dbReference>
<dbReference type="GO" id="GO:0016779">
    <property type="term" value="F:nucleotidyltransferase activity"/>
    <property type="evidence" value="ECO:0007669"/>
    <property type="project" value="UniProtKB-KW"/>
</dbReference>
<evidence type="ECO:0000313" key="5">
    <source>
        <dbReference type="EMBL" id="MBY4893981.1"/>
    </source>
</evidence>
<dbReference type="Proteomes" id="UP000693972">
    <property type="component" value="Unassembled WGS sequence"/>
</dbReference>
<evidence type="ECO:0000259" key="4">
    <source>
        <dbReference type="Pfam" id="PF12804"/>
    </source>
</evidence>
<dbReference type="PANTHER" id="PTHR43584">
    <property type="entry name" value="NUCLEOTIDYL TRANSFERASE"/>
    <property type="match status" value="1"/>
</dbReference>
<dbReference type="Gene3D" id="3.90.550.10">
    <property type="entry name" value="Spore Coat Polysaccharide Biosynthesis Protein SpsA, Chain A"/>
    <property type="match status" value="1"/>
</dbReference>
<evidence type="ECO:0000256" key="1">
    <source>
        <dbReference type="ARBA" id="ARBA00022679"/>
    </source>
</evidence>
<dbReference type="InterPro" id="IPR029044">
    <property type="entry name" value="Nucleotide-diphossugar_trans"/>
</dbReference>
<proteinExistence type="predicted"/>
<dbReference type="EMBL" id="CP078073">
    <property type="protein sequence ID" value="QXL86669.1"/>
    <property type="molecule type" value="Genomic_DNA"/>
</dbReference>
<dbReference type="EMBL" id="JAIMBW010000001">
    <property type="protein sequence ID" value="MBY4893981.1"/>
    <property type="molecule type" value="Genomic_DNA"/>
</dbReference>
<accession>A0A975TS44</accession>
<protein>
    <submittedName>
        <fullName evidence="6">Nucleotidyltransferase family protein</fullName>
    </submittedName>
</protein>
<evidence type="ECO:0000313" key="6">
    <source>
        <dbReference type="EMBL" id="QXL86669.1"/>
    </source>
</evidence>